<dbReference type="EMBL" id="BARV01021985">
    <property type="protein sequence ID" value="GAI29873.1"/>
    <property type="molecule type" value="Genomic_DNA"/>
</dbReference>
<protein>
    <submittedName>
        <fullName evidence="2">Uncharacterized protein</fullName>
    </submittedName>
</protein>
<accession>X1MF30</accession>
<sequence>MNWFQILGPTLLMLIGGILSWLIKSRSEELKATEKRLLEERRKVYLEIVDPYISLFCDPTGKGKQEALRKITSYKYRKSAFELNFFGSDKVVFAYNSLLQYAYKVDQESELSSRIFLPIFGKFLLEIRKSLGNKKSKLSDVDMLRSMIKNIDEEIKKGD</sequence>
<gene>
    <name evidence="2" type="ORF">S06H3_36316</name>
</gene>
<comment type="caution">
    <text evidence="2">The sequence shown here is derived from an EMBL/GenBank/DDBJ whole genome shotgun (WGS) entry which is preliminary data.</text>
</comment>
<evidence type="ECO:0000313" key="2">
    <source>
        <dbReference type="EMBL" id="GAI29873.1"/>
    </source>
</evidence>
<evidence type="ECO:0000256" key="1">
    <source>
        <dbReference type="SAM" id="Phobius"/>
    </source>
</evidence>
<keyword evidence="1" id="KW-0472">Membrane</keyword>
<name>X1MF30_9ZZZZ</name>
<feature type="transmembrane region" description="Helical" evidence="1">
    <location>
        <begin position="6"/>
        <end position="23"/>
    </location>
</feature>
<organism evidence="2">
    <name type="scientific">marine sediment metagenome</name>
    <dbReference type="NCBI Taxonomy" id="412755"/>
    <lineage>
        <taxon>unclassified sequences</taxon>
        <taxon>metagenomes</taxon>
        <taxon>ecological metagenomes</taxon>
    </lineage>
</organism>
<keyword evidence="1" id="KW-1133">Transmembrane helix</keyword>
<keyword evidence="1" id="KW-0812">Transmembrane</keyword>
<dbReference type="AlphaFoldDB" id="X1MF30"/>
<reference evidence="2" key="1">
    <citation type="journal article" date="2014" name="Front. Microbiol.">
        <title>High frequency of phylogenetically diverse reductive dehalogenase-homologous genes in deep subseafloor sedimentary metagenomes.</title>
        <authorList>
            <person name="Kawai M."/>
            <person name="Futagami T."/>
            <person name="Toyoda A."/>
            <person name="Takaki Y."/>
            <person name="Nishi S."/>
            <person name="Hori S."/>
            <person name="Arai W."/>
            <person name="Tsubouchi T."/>
            <person name="Morono Y."/>
            <person name="Uchiyama I."/>
            <person name="Ito T."/>
            <person name="Fujiyama A."/>
            <person name="Inagaki F."/>
            <person name="Takami H."/>
        </authorList>
    </citation>
    <scope>NUCLEOTIDE SEQUENCE</scope>
    <source>
        <strain evidence="2">Expedition CK06-06</strain>
    </source>
</reference>
<proteinExistence type="predicted"/>